<dbReference type="STRING" id="1313292.BCO_0096800"/>
<gene>
    <name evidence="1" type="ORF">BCO_0096800</name>
</gene>
<name>W5SZ35_9SPIR</name>
<dbReference type="EMBL" id="CP005745">
    <property type="protein sequence ID" value="AHH10341.1"/>
    <property type="molecule type" value="Genomic_DNA"/>
</dbReference>
<accession>W5SZ35</accession>
<dbReference type="RefSeq" id="WP_025407861.1">
    <property type="nucleotide sequence ID" value="NZ_CP005745.1"/>
</dbReference>
<dbReference type="Proteomes" id="UP000019330">
    <property type="component" value="Chromosome"/>
</dbReference>
<evidence type="ECO:0000313" key="2">
    <source>
        <dbReference type="Proteomes" id="UP000019330"/>
    </source>
</evidence>
<sequence>MEFISLDNVKKQDSPIYYRRVYFADTLYEYKGSREIKKVKFIIEVTPLGERHITIDFVDPLNYPVLSLMMAIKRHVIDLDIKGELP</sequence>
<dbReference type="HOGENOM" id="CLU_170137_0_0_12"/>
<reference evidence="1" key="1">
    <citation type="submission" date="2013-04" db="EMBL/GenBank/DDBJ databases">
        <title>Comparative Genomics of Relapsing Fever Spirochetes.</title>
        <authorList>
            <person name="Schwan T.G."/>
            <person name="Raffel S.J."/>
            <person name="Porcella S.F."/>
            <person name="Martens C.A."/>
            <person name="Bruno D.P."/>
            <person name="Ricklefs S.M."/>
            <person name="Barbian K.B."/>
        </authorList>
    </citation>
    <scope>NUCLEOTIDE SEQUENCE [LARGE SCALE GENOMIC DNA]</scope>
    <source>
        <strain evidence="1">Co53</strain>
    </source>
</reference>
<dbReference type="AlphaFoldDB" id="W5SZ35"/>
<organism evidence="1 2">
    <name type="scientific">Borrelia coriaceae ATCC 43381</name>
    <dbReference type="NCBI Taxonomy" id="1408429"/>
    <lineage>
        <taxon>Bacteria</taxon>
        <taxon>Pseudomonadati</taxon>
        <taxon>Spirochaetota</taxon>
        <taxon>Spirochaetia</taxon>
        <taxon>Spirochaetales</taxon>
        <taxon>Borreliaceae</taxon>
        <taxon>Borrelia</taxon>
    </lineage>
</organism>
<protein>
    <submittedName>
        <fullName evidence="1">Uncharacterized protein</fullName>
    </submittedName>
</protein>
<dbReference type="OrthoDB" id="350788at2"/>
<keyword evidence="2" id="KW-1185">Reference proteome</keyword>
<dbReference type="PATRIC" id="fig|1313292.3.peg.183"/>
<dbReference type="eggNOG" id="ENOG502ZWTW">
    <property type="taxonomic scope" value="Bacteria"/>
</dbReference>
<proteinExistence type="predicted"/>
<evidence type="ECO:0000313" key="1">
    <source>
        <dbReference type="EMBL" id="AHH10341.1"/>
    </source>
</evidence>